<dbReference type="InterPro" id="IPR011990">
    <property type="entry name" value="TPR-like_helical_dom_sf"/>
</dbReference>
<dbReference type="AlphaFoldDB" id="A0AAP0M2N7"/>
<keyword evidence="2" id="KW-0677">Repeat</keyword>
<reference evidence="4 5" key="1">
    <citation type="submission" date="2024-05" db="EMBL/GenBank/DDBJ databases">
        <title>Haplotype-resolved chromosome-level genome assembly of Huyou (Citrus changshanensis).</title>
        <authorList>
            <person name="Miao C."/>
            <person name="Chen W."/>
            <person name="Wu Y."/>
            <person name="Wang L."/>
            <person name="Zhao S."/>
            <person name="Grierson D."/>
            <person name="Xu C."/>
            <person name="Chen K."/>
        </authorList>
    </citation>
    <scope>NUCLEOTIDE SEQUENCE [LARGE SCALE GENOMIC DNA]</scope>
    <source>
        <strain evidence="4">01-14</strain>
        <tissue evidence="4">Leaf</tissue>
    </source>
</reference>
<organism evidence="4 5">
    <name type="scientific">Citrus x changshan-huyou</name>
    <dbReference type="NCBI Taxonomy" id="2935761"/>
    <lineage>
        <taxon>Eukaryota</taxon>
        <taxon>Viridiplantae</taxon>
        <taxon>Streptophyta</taxon>
        <taxon>Embryophyta</taxon>
        <taxon>Tracheophyta</taxon>
        <taxon>Spermatophyta</taxon>
        <taxon>Magnoliopsida</taxon>
        <taxon>eudicotyledons</taxon>
        <taxon>Gunneridae</taxon>
        <taxon>Pentapetalae</taxon>
        <taxon>rosids</taxon>
        <taxon>malvids</taxon>
        <taxon>Sapindales</taxon>
        <taxon>Rutaceae</taxon>
        <taxon>Aurantioideae</taxon>
        <taxon>Citrus</taxon>
    </lineage>
</organism>
<dbReference type="Pfam" id="PF01535">
    <property type="entry name" value="PPR"/>
    <property type="match status" value="1"/>
</dbReference>
<proteinExistence type="inferred from homology"/>
<comment type="similarity">
    <text evidence="1">Belongs to the PPR family. P subfamily.</text>
</comment>
<evidence type="ECO:0000256" key="1">
    <source>
        <dbReference type="ARBA" id="ARBA00007626"/>
    </source>
</evidence>
<comment type="caution">
    <text evidence="4">The sequence shown here is derived from an EMBL/GenBank/DDBJ whole genome shotgun (WGS) entry which is preliminary data.</text>
</comment>
<dbReference type="GO" id="GO:0003729">
    <property type="term" value="F:mRNA binding"/>
    <property type="evidence" value="ECO:0007669"/>
    <property type="project" value="TreeGrafter"/>
</dbReference>
<dbReference type="NCBIfam" id="TIGR00756">
    <property type="entry name" value="PPR"/>
    <property type="match status" value="2"/>
</dbReference>
<dbReference type="Proteomes" id="UP001428341">
    <property type="component" value="Unassembled WGS sequence"/>
</dbReference>
<sequence length="145" mass="15888">MLMNVKNDGLKPDVYTSTAVMDGFCKVGRSNEAMELLNEAIERGVTPNVVTLIHLHNVIDIGHIPRTITFNNVIQALCGVGKIDKALLLLFLMYEHAWLDNAARGDSRLGSISRGINVRLGLLAGRSVKIGDNAQLPHVWGLFVK</sequence>
<name>A0AAP0M2N7_9ROSI</name>
<evidence type="ECO:0008006" key="6">
    <source>
        <dbReference type="Google" id="ProtNLM"/>
    </source>
</evidence>
<dbReference type="Pfam" id="PF13041">
    <property type="entry name" value="PPR_2"/>
    <property type="match status" value="1"/>
</dbReference>
<evidence type="ECO:0000256" key="3">
    <source>
        <dbReference type="PROSITE-ProRule" id="PRU00708"/>
    </source>
</evidence>
<protein>
    <recommendedName>
        <fullName evidence="6">Pentatricopeptide repeat-containing protein</fullName>
    </recommendedName>
</protein>
<feature type="repeat" description="PPR" evidence="3">
    <location>
        <begin position="13"/>
        <end position="47"/>
    </location>
</feature>
<gene>
    <name evidence="4" type="ORF">WN944_019999</name>
</gene>
<dbReference type="PANTHER" id="PTHR47932:SF2">
    <property type="entry name" value="OS10G0484300 PROTEIN"/>
    <property type="match status" value="1"/>
</dbReference>
<evidence type="ECO:0000313" key="5">
    <source>
        <dbReference type="Proteomes" id="UP001428341"/>
    </source>
</evidence>
<dbReference type="EMBL" id="JBCGBO010000007">
    <property type="protein sequence ID" value="KAK9188594.1"/>
    <property type="molecule type" value="Genomic_DNA"/>
</dbReference>
<evidence type="ECO:0000256" key="2">
    <source>
        <dbReference type="ARBA" id="ARBA00022737"/>
    </source>
</evidence>
<keyword evidence="5" id="KW-1185">Reference proteome</keyword>
<evidence type="ECO:0000313" key="4">
    <source>
        <dbReference type="EMBL" id="KAK9188594.1"/>
    </source>
</evidence>
<dbReference type="Gene3D" id="1.25.40.10">
    <property type="entry name" value="Tetratricopeptide repeat domain"/>
    <property type="match status" value="1"/>
</dbReference>
<dbReference type="PROSITE" id="PS51375">
    <property type="entry name" value="PPR"/>
    <property type="match status" value="1"/>
</dbReference>
<dbReference type="PANTHER" id="PTHR47932">
    <property type="entry name" value="ATPASE EXPRESSION PROTEIN 3"/>
    <property type="match status" value="1"/>
</dbReference>
<dbReference type="InterPro" id="IPR002885">
    <property type="entry name" value="PPR_rpt"/>
</dbReference>
<accession>A0AAP0M2N7</accession>